<dbReference type="InterPro" id="IPR004509">
    <property type="entry name" value="Competence_ComEA_HhH"/>
</dbReference>
<reference evidence="4 5" key="1">
    <citation type="submission" date="2018-08" db="EMBL/GenBank/DDBJ databases">
        <title>Sequencing the genomes of 1000 actinobacteria strains.</title>
        <authorList>
            <person name="Klenk H.-P."/>
        </authorList>
    </citation>
    <scope>NUCLEOTIDE SEQUENCE [LARGE SCALE GENOMIC DNA]</scope>
    <source>
        <strain evidence="4 5">DSM 22891</strain>
    </source>
</reference>
<dbReference type="EMBL" id="QTUC01000001">
    <property type="protein sequence ID" value="REF37776.1"/>
    <property type="molecule type" value="Genomic_DNA"/>
</dbReference>
<organism evidence="4 5">
    <name type="scientific">Thermasporomyces composti</name>
    <dbReference type="NCBI Taxonomy" id="696763"/>
    <lineage>
        <taxon>Bacteria</taxon>
        <taxon>Bacillati</taxon>
        <taxon>Actinomycetota</taxon>
        <taxon>Actinomycetes</taxon>
        <taxon>Propionibacteriales</taxon>
        <taxon>Nocardioidaceae</taxon>
        <taxon>Thermasporomyces</taxon>
    </lineage>
</organism>
<comment type="caution">
    <text evidence="4">The sequence shown here is derived from an EMBL/GenBank/DDBJ whole genome shotgun (WGS) entry which is preliminary data.</text>
</comment>
<dbReference type="InterPro" id="IPR051675">
    <property type="entry name" value="Endo/Exo/Phosphatase_dom_1"/>
</dbReference>
<evidence type="ECO:0000259" key="3">
    <source>
        <dbReference type="SMART" id="SM00278"/>
    </source>
</evidence>
<dbReference type="InterPro" id="IPR019554">
    <property type="entry name" value="Soluble_ligand-bd"/>
</dbReference>
<dbReference type="GO" id="GO:0015628">
    <property type="term" value="P:protein secretion by the type II secretion system"/>
    <property type="evidence" value="ECO:0007669"/>
    <property type="project" value="TreeGrafter"/>
</dbReference>
<dbReference type="AlphaFoldDB" id="A0A3D9V909"/>
<dbReference type="SUPFAM" id="SSF47781">
    <property type="entry name" value="RuvA domain 2-like"/>
    <property type="match status" value="1"/>
</dbReference>
<dbReference type="Gene3D" id="1.10.150.320">
    <property type="entry name" value="Photosystem II 12 kDa extrinsic protein"/>
    <property type="match status" value="1"/>
</dbReference>
<feature type="compositionally biased region" description="Basic and acidic residues" evidence="1">
    <location>
        <begin position="1"/>
        <end position="10"/>
    </location>
</feature>
<dbReference type="GO" id="GO:0003677">
    <property type="term" value="F:DNA binding"/>
    <property type="evidence" value="ECO:0007669"/>
    <property type="project" value="InterPro"/>
</dbReference>
<dbReference type="Pfam" id="PF12836">
    <property type="entry name" value="HHH_3"/>
    <property type="match status" value="1"/>
</dbReference>
<gene>
    <name evidence="4" type="ORF">DFJ64_3233</name>
</gene>
<dbReference type="SMART" id="SM00278">
    <property type="entry name" value="HhH1"/>
    <property type="match status" value="2"/>
</dbReference>
<evidence type="ECO:0000313" key="4">
    <source>
        <dbReference type="EMBL" id="REF37776.1"/>
    </source>
</evidence>
<proteinExistence type="predicted"/>
<dbReference type="InterPro" id="IPR010994">
    <property type="entry name" value="RuvA_2-like"/>
</dbReference>
<evidence type="ECO:0000256" key="2">
    <source>
        <dbReference type="SAM" id="Phobius"/>
    </source>
</evidence>
<name>A0A3D9V909_THECX</name>
<keyword evidence="5" id="KW-1185">Reference proteome</keyword>
<feature type="region of interest" description="Disordered" evidence="1">
    <location>
        <begin position="1"/>
        <end position="27"/>
    </location>
</feature>
<feature type="domain" description="Helix-hairpin-helix DNA-binding motif class 1" evidence="3">
    <location>
        <begin position="192"/>
        <end position="211"/>
    </location>
</feature>
<sequence length="245" mass="24658">MPDGGGEHETTSAADPQTDAAPASGGRGGLAAVGDVLAAAWYVRRGHVVVIAALLLAAVLATVVTAVRDRPTRIDLTPDDAAATPRTLVPVATKAGPPSPTPAPTIVVHVAGKVRSPGVLRLPPGSRVVDAVSAAGGALPGVDLSTLNLARPLGDGEQVLVGVTPPPGVASPGPSRGPAEGGLVDLNTATAEQLEMLPGVGPVLAQRILEFRARHGRFSSVDELREVAGIGERRFAELAARVTVS</sequence>
<accession>A0A3D9V909</accession>
<evidence type="ECO:0000313" key="5">
    <source>
        <dbReference type="Proteomes" id="UP000256485"/>
    </source>
</evidence>
<dbReference type="Proteomes" id="UP000256485">
    <property type="component" value="Unassembled WGS sequence"/>
</dbReference>
<feature type="domain" description="Helix-hairpin-helix DNA-binding motif class 1" evidence="3">
    <location>
        <begin position="222"/>
        <end position="241"/>
    </location>
</feature>
<dbReference type="GO" id="GO:0015627">
    <property type="term" value="C:type II protein secretion system complex"/>
    <property type="evidence" value="ECO:0007669"/>
    <property type="project" value="TreeGrafter"/>
</dbReference>
<keyword evidence="2" id="KW-0472">Membrane</keyword>
<dbReference type="GO" id="GO:0006281">
    <property type="term" value="P:DNA repair"/>
    <property type="evidence" value="ECO:0007669"/>
    <property type="project" value="InterPro"/>
</dbReference>
<dbReference type="NCBIfam" id="TIGR00426">
    <property type="entry name" value="competence protein ComEA helix-hairpin-helix repeat region"/>
    <property type="match status" value="1"/>
</dbReference>
<dbReference type="PANTHER" id="PTHR21180">
    <property type="entry name" value="ENDONUCLEASE/EXONUCLEASE/PHOSPHATASE FAMILY DOMAIN-CONTAINING PROTEIN 1"/>
    <property type="match status" value="1"/>
</dbReference>
<feature type="transmembrane region" description="Helical" evidence="2">
    <location>
        <begin position="47"/>
        <end position="67"/>
    </location>
</feature>
<keyword evidence="2" id="KW-0812">Transmembrane</keyword>
<dbReference type="InterPro" id="IPR003583">
    <property type="entry name" value="Hlx-hairpin-Hlx_DNA-bd_motif"/>
</dbReference>
<dbReference type="Gene3D" id="3.10.560.10">
    <property type="entry name" value="Outer membrane lipoprotein wza domain like"/>
    <property type="match status" value="1"/>
</dbReference>
<protein>
    <submittedName>
        <fullName evidence="4">Competence protein ComEA</fullName>
    </submittedName>
</protein>
<dbReference type="Pfam" id="PF10531">
    <property type="entry name" value="SLBB"/>
    <property type="match status" value="1"/>
</dbReference>
<keyword evidence="2" id="KW-1133">Transmembrane helix</keyword>
<evidence type="ECO:0000256" key="1">
    <source>
        <dbReference type="SAM" id="MobiDB-lite"/>
    </source>
</evidence>
<dbReference type="PANTHER" id="PTHR21180:SF32">
    <property type="entry name" value="ENDONUCLEASE_EXONUCLEASE_PHOSPHATASE FAMILY DOMAIN-CONTAINING PROTEIN 1"/>
    <property type="match status" value="1"/>
</dbReference>